<comment type="caution">
    <text evidence="2">The sequence shown here is derived from an EMBL/GenBank/DDBJ whole genome shotgun (WGS) entry which is preliminary data.</text>
</comment>
<reference evidence="2 3" key="1">
    <citation type="journal article" date="2015" name="Genome Biol. Evol.">
        <title>Comparative Genomics of a Bacterivorous Green Alga Reveals Evolutionary Causalities and Consequences of Phago-Mixotrophic Mode of Nutrition.</title>
        <authorList>
            <person name="Burns J.A."/>
            <person name="Paasch A."/>
            <person name="Narechania A."/>
            <person name="Kim E."/>
        </authorList>
    </citation>
    <scope>NUCLEOTIDE SEQUENCE [LARGE SCALE GENOMIC DNA]</scope>
    <source>
        <strain evidence="2 3">PLY_AMNH</strain>
    </source>
</reference>
<proteinExistence type="predicted"/>
<dbReference type="AlphaFoldDB" id="A0AAE0BPM0"/>
<feature type="region of interest" description="Disordered" evidence="1">
    <location>
        <begin position="1"/>
        <end position="23"/>
    </location>
</feature>
<protein>
    <submittedName>
        <fullName evidence="2">Uncharacterized protein</fullName>
    </submittedName>
</protein>
<name>A0AAE0BPM0_9CHLO</name>
<gene>
    <name evidence="2" type="ORF">CYMTET_49709</name>
</gene>
<evidence type="ECO:0000313" key="3">
    <source>
        <dbReference type="Proteomes" id="UP001190700"/>
    </source>
</evidence>
<keyword evidence="3" id="KW-1185">Reference proteome</keyword>
<sequence>MFWKVPSKDAGGPIAAPPGNNSAYKRCQRNSQTPGAALGRKCTQLQVEYARVHMLNCKEWNCLMNFAHPKACASSRIQHFKGDLKRRMIQYVRRASKRGKG</sequence>
<dbReference type="Proteomes" id="UP001190700">
    <property type="component" value="Unassembled WGS sequence"/>
</dbReference>
<organism evidence="2 3">
    <name type="scientific">Cymbomonas tetramitiformis</name>
    <dbReference type="NCBI Taxonomy" id="36881"/>
    <lineage>
        <taxon>Eukaryota</taxon>
        <taxon>Viridiplantae</taxon>
        <taxon>Chlorophyta</taxon>
        <taxon>Pyramimonadophyceae</taxon>
        <taxon>Pyramimonadales</taxon>
        <taxon>Pyramimonadaceae</taxon>
        <taxon>Cymbomonas</taxon>
    </lineage>
</organism>
<evidence type="ECO:0000256" key="1">
    <source>
        <dbReference type="SAM" id="MobiDB-lite"/>
    </source>
</evidence>
<accession>A0AAE0BPM0</accession>
<evidence type="ECO:0000313" key="2">
    <source>
        <dbReference type="EMBL" id="KAK3240448.1"/>
    </source>
</evidence>
<dbReference type="EMBL" id="LGRX02033639">
    <property type="protein sequence ID" value="KAK3240448.1"/>
    <property type="molecule type" value="Genomic_DNA"/>
</dbReference>